<proteinExistence type="predicted"/>
<dbReference type="GO" id="GO:0006629">
    <property type="term" value="P:lipid metabolic process"/>
    <property type="evidence" value="ECO:0007669"/>
    <property type="project" value="InterPro"/>
</dbReference>
<feature type="chain" id="PRO_5020541598" description="Phosphatidylinositol-specific phospholipase C X domain-containing protein" evidence="2">
    <location>
        <begin position="27"/>
        <end position="420"/>
    </location>
</feature>
<keyword evidence="4" id="KW-1185">Reference proteome</keyword>
<feature type="signal peptide" evidence="2">
    <location>
        <begin position="1"/>
        <end position="26"/>
    </location>
</feature>
<feature type="region of interest" description="Disordered" evidence="1">
    <location>
        <begin position="363"/>
        <end position="420"/>
    </location>
</feature>
<name>A0A4U6V3L3_SETVI</name>
<accession>A0A4U6V3L3</accession>
<sequence length="420" mass="43583">MPTSRRLLQQRLAAAIIVASVTVASGAALVGDLCSAAAASCGAGLRCTTCVPPPGTGPAACARTTPLDPKMHGAALPFNRYSWLTTHNSFAIVGTKSPLGSAIISPPNQEDSVSSQLRNGVRGLMLDAYDFNNDVWLCHSFAGKCLAFTAYVPALTVLKDIEAFLASNPSEVVTVFIEDYTAPGSLSNVFNAAGLTKYWFPVDRMPAPGKDWPLLKDMIADNHRLIVFTSKQGKQGTEGLAYQWDYVVENQYGSQGLVDGRCPSRAESKPMDSTAQSLILMNFFTTNPSQSWACGNNSAPLVSRLRTCYDASAKRWPNFIAVDFYMRSGGGGAPLATDVANGRLQCGCDTIAHCTTTKSGTCAMPSSSAPAASPRAAGAAAPSPGPGPAAAASPSPSMSSSPRAAPAPAAAPVLVGAAPS</sequence>
<reference evidence="3" key="1">
    <citation type="submission" date="2019-03" db="EMBL/GenBank/DDBJ databases">
        <title>WGS assembly of Setaria viridis.</title>
        <authorList>
            <person name="Huang P."/>
            <person name="Jenkins J."/>
            <person name="Grimwood J."/>
            <person name="Barry K."/>
            <person name="Healey A."/>
            <person name="Mamidi S."/>
            <person name="Sreedasyam A."/>
            <person name="Shu S."/>
            <person name="Feldman M."/>
            <person name="Wu J."/>
            <person name="Yu Y."/>
            <person name="Chen C."/>
            <person name="Johnson J."/>
            <person name="Rokhsar D."/>
            <person name="Baxter I."/>
            <person name="Schmutz J."/>
            <person name="Brutnell T."/>
            <person name="Kellogg E."/>
        </authorList>
    </citation>
    <scope>NUCLEOTIDE SEQUENCE [LARGE SCALE GENOMIC DNA]</scope>
</reference>
<dbReference type="PANTHER" id="PTHR13593">
    <property type="match status" value="1"/>
</dbReference>
<dbReference type="AlphaFoldDB" id="A0A4U6V3L3"/>
<dbReference type="InterPro" id="IPR017946">
    <property type="entry name" value="PLC-like_Pdiesterase_TIM-brl"/>
</dbReference>
<dbReference type="EMBL" id="CM016554">
    <property type="protein sequence ID" value="TKW23721.1"/>
    <property type="molecule type" value="Genomic_DNA"/>
</dbReference>
<evidence type="ECO:0000256" key="1">
    <source>
        <dbReference type="SAM" id="MobiDB-lite"/>
    </source>
</evidence>
<organism evidence="3 4">
    <name type="scientific">Setaria viridis</name>
    <name type="common">Green bristlegrass</name>
    <name type="synonym">Setaria italica subsp. viridis</name>
    <dbReference type="NCBI Taxonomy" id="4556"/>
    <lineage>
        <taxon>Eukaryota</taxon>
        <taxon>Viridiplantae</taxon>
        <taxon>Streptophyta</taxon>
        <taxon>Embryophyta</taxon>
        <taxon>Tracheophyta</taxon>
        <taxon>Spermatophyta</taxon>
        <taxon>Magnoliopsida</taxon>
        <taxon>Liliopsida</taxon>
        <taxon>Poales</taxon>
        <taxon>Poaceae</taxon>
        <taxon>PACMAD clade</taxon>
        <taxon>Panicoideae</taxon>
        <taxon>Panicodae</taxon>
        <taxon>Paniceae</taxon>
        <taxon>Cenchrinae</taxon>
        <taxon>Setaria</taxon>
    </lineage>
</organism>
<dbReference type="CDD" id="cd08588">
    <property type="entry name" value="PI-PLCc_At5g67130_like"/>
    <property type="match status" value="1"/>
</dbReference>
<keyword evidence="2" id="KW-0732">Signal</keyword>
<dbReference type="Gene3D" id="3.20.20.190">
    <property type="entry name" value="Phosphatidylinositol (PI) phosphodiesterase"/>
    <property type="match status" value="1"/>
</dbReference>
<dbReference type="Gramene" id="TKW23721">
    <property type="protein sequence ID" value="TKW23721"/>
    <property type="gene ID" value="SEVIR_3G005600v2"/>
</dbReference>
<dbReference type="PROSITE" id="PS50007">
    <property type="entry name" value="PIPLC_X_DOMAIN"/>
    <property type="match status" value="1"/>
</dbReference>
<evidence type="ECO:0000256" key="2">
    <source>
        <dbReference type="SAM" id="SignalP"/>
    </source>
</evidence>
<protein>
    <recommendedName>
        <fullName evidence="5">Phosphatidylinositol-specific phospholipase C X domain-containing protein</fullName>
    </recommendedName>
</protein>
<evidence type="ECO:0000313" key="3">
    <source>
        <dbReference type="EMBL" id="TKW23721.1"/>
    </source>
</evidence>
<evidence type="ECO:0000313" key="4">
    <source>
        <dbReference type="Proteomes" id="UP000298652"/>
    </source>
</evidence>
<dbReference type="GO" id="GO:0008081">
    <property type="term" value="F:phosphoric diester hydrolase activity"/>
    <property type="evidence" value="ECO:0007669"/>
    <property type="project" value="InterPro"/>
</dbReference>
<dbReference type="Pfam" id="PF26178">
    <property type="entry name" value="PI-PLC_cat"/>
    <property type="match status" value="1"/>
</dbReference>
<dbReference type="Proteomes" id="UP000298652">
    <property type="component" value="Chromosome 3"/>
</dbReference>
<gene>
    <name evidence="3" type="ORF">SEVIR_3G005600v2</name>
</gene>
<dbReference type="PANTHER" id="PTHR13593:SF48">
    <property type="entry name" value="OS04G0689300 PROTEIN"/>
    <property type="match status" value="1"/>
</dbReference>
<dbReference type="OMA" id="QCGCDTI"/>
<dbReference type="InterPro" id="IPR051057">
    <property type="entry name" value="PI-PLC_domain"/>
</dbReference>
<evidence type="ECO:0008006" key="5">
    <source>
        <dbReference type="Google" id="ProtNLM"/>
    </source>
</evidence>
<dbReference type="SUPFAM" id="SSF51695">
    <property type="entry name" value="PLC-like phosphodiesterases"/>
    <property type="match status" value="1"/>
</dbReference>